<evidence type="ECO:0000256" key="1">
    <source>
        <dbReference type="SAM" id="Phobius"/>
    </source>
</evidence>
<feature type="transmembrane region" description="Helical" evidence="1">
    <location>
        <begin position="109"/>
        <end position="128"/>
    </location>
</feature>
<dbReference type="AlphaFoldDB" id="A0A2P8QF25"/>
<keyword evidence="3" id="KW-1185">Reference proteome</keyword>
<dbReference type="Proteomes" id="UP000240429">
    <property type="component" value="Unassembled WGS sequence"/>
</dbReference>
<dbReference type="EMBL" id="PYBJ01000001">
    <property type="protein sequence ID" value="PSM44836.1"/>
    <property type="molecule type" value="Genomic_DNA"/>
</dbReference>
<keyword evidence="1" id="KW-0812">Transmembrane</keyword>
<feature type="transmembrane region" description="Helical" evidence="1">
    <location>
        <begin position="272"/>
        <end position="290"/>
    </location>
</feature>
<keyword evidence="1" id="KW-1133">Transmembrane helix</keyword>
<dbReference type="RefSeq" id="WP_107014591.1">
    <property type="nucleotide sequence ID" value="NZ_KZ679038.1"/>
</dbReference>
<feature type="transmembrane region" description="Helical" evidence="1">
    <location>
        <begin position="161"/>
        <end position="179"/>
    </location>
</feature>
<reference evidence="2 3" key="1">
    <citation type="submission" date="2018-03" db="EMBL/GenBank/DDBJ databases">
        <title>Streptomyces dioscori sp. nov., a novel endophytic actinobacterium isolated from bulbil of Dioscorea bulbifera L.</title>
        <authorList>
            <person name="Zhikuan W."/>
        </authorList>
    </citation>
    <scope>NUCLEOTIDE SEQUENCE [LARGE SCALE GENOMIC DNA]</scope>
    <source>
        <strain evidence="2 3">A217</strain>
    </source>
</reference>
<accession>A0A2P8QF25</accession>
<name>A0A2P8QF25_9ACTN</name>
<evidence type="ECO:0000313" key="3">
    <source>
        <dbReference type="Proteomes" id="UP000240429"/>
    </source>
</evidence>
<feature type="transmembrane region" description="Helical" evidence="1">
    <location>
        <begin position="67"/>
        <end position="89"/>
    </location>
</feature>
<proteinExistence type="predicted"/>
<comment type="caution">
    <text evidence="2">The sequence shown here is derived from an EMBL/GenBank/DDBJ whole genome shotgun (WGS) entry which is preliminary data.</text>
</comment>
<feature type="transmembrane region" description="Helical" evidence="1">
    <location>
        <begin position="191"/>
        <end position="208"/>
    </location>
</feature>
<evidence type="ECO:0000313" key="2">
    <source>
        <dbReference type="EMBL" id="PSM44836.1"/>
    </source>
</evidence>
<feature type="transmembrane region" description="Helical" evidence="1">
    <location>
        <begin position="135"/>
        <end position="155"/>
    </location>
</feature>
<organism evidence="2 3">
    <name type="scientific">Streptomyces dioscori</name>
    <dbReference type="NCBI Taxonomy" id="2109333"/>
    <lineage>
        <taxon>Bacteria</taxon>
        <taxon>Bacillati</taxon>
        <taxon>Actinomycetota</taxon>
        <taxon>Actinomycetes</taxon>
        <taxon>Kitasatosporales</taxon>
        <taxon>Streptomycetaceae</taxon>
        <taxon>Streptomyces</taxon>
        <taxon>Streptomyces aurantiacus group</taxon>
    </lineage>
</organism>
<sequence>MIEHLLRLYPAAYRRAHGGEIAATYRELTAGEPLGWRLREGAGLAAHAMRMRLGLGPAAPAARVLALAYPFALAVAAAACGLHLVRWYAALVSSPTPFWVQLRVDLSGAWGALLVSSLVGFVGAASALTARWRTGVPLAVTGLLAFAVAAVVSGPVFGDPVVTPAAFVLTAAVVLACPPDRRPEATAAGRAGVAGAVIALVVVPRAAVDAHVVPWVSTDYGCWPVLVLAATGVALTWRSGSRGGLELGVMALVSPPLLAHACATAWGGATSVLWLAAVLAGATVVAPLAGRMGRTGRTTL</sequence>
<keyword evidence="1" id="KW-0472">Membrane</keyword>
<protein>
    <submittedName>
        <fullName evidence="2">Uncharacterized protein</fullName>
    </submittedName>
</protein>
<dbReference type="OrthoDB" id="3827723at2"/>
<gene>
    <name evidence="2" type="ORF">C6Y14_01560</name>
</gene>